<gene>
    <name evidence="1" type="ORF">LXT13_11520</name>
</gene>
<proteinExistence type="predicted"/>
<protein>
    <recommendedName>
        <fullName evidence="3">DUF4166 domain-containing protein</fullName>
    </recommendedName>
</protein>
<dbReference type="EMBL" id="JAJTWU010000004">
    <property type="protein sequence ID" value="MCE4555049.1"/>
    <property type="molecule type" value="Genomic_DNA"/>
</dbReference>
<evidence type="ECO:0008006" key="3">
    <source>
        <dbReference type="Google" id="ProtNLM"/>
    </source>
</evidence>
<organism evidence="1 2">
    <name type="scientific">Pelomonas cellulosilytica</name>
    <dbReference type="NCBI Taxonomy" id="2906762"/>
    <lineage>
        <taxon>Bacteria</taxon>
        <taxon>Pseudomonadati</taxon>
        <taxon>Pseudomonadota</taxon>
        <taxon>Betaproteobacteria</taxon>
        <taxon>Burkholderiales</taxon>
        <taxon>Sphaerotilaceae</taxon>
        <taxon>Roseateles</taxon>
    </lineage>
</organism>
<evidence type="ECO:0000313" key="2">
    <source>
        <dbReference type="Proteomes" id="UP001200741"/>
    </source>
</evidence>
<dbReference type="RefSeq" id="WP_233372071.1">
    <property type="nucleotide sequence ID" value="NZ_JAJTWU010000004.1"/>
</dbReference>
<evidence type="ECO:0000313" key="1">
    <source>
        <dbReference type="EMBL" id="MCE4555049.1"/>
    </source>
</evidence>
<sequence length="165" mass="17872">MGQPRAQSPCVISLDDVLEPVLFTIYPTQILRTVGTSLNVTKASHAMAKEWLNVFIDQAGASQATQWITAKDIAQLQGRTVRIHESDRSGAVTMSAQGLASYGDAEVYLKINLQNGGFRYLSAPLHTSIEVPGVQSLELTIVFLTGPAGTPYRALVNAHCVYELI</sequence>
<dbReference type="Proteomes" id="UP001200741">
    <property type="component" value="Unassembled WGS sequence"/>
</dbReference>
<comment type="caution">
    <text evidence="1">The sequence shown here is derived from an EMBL/GenBank/DDBJ whole genome shotgun (WGS) entry which is preliminary data.</text>
</comment>
<keyword evidence="2" id="KW-1185">Reference proteome</keyword>
<reference evidence="1 2" key="1">
    <citation type="submission" date="2021-12" db="EMBL/GenBank/DDBJ databases">
        <title>Genome seq of P8.</title>
        <authorList>
            <person name="Seo T."/>
        </authorList>
    </citation>
    <scope>NUCLEOTIDE SEQUENCE [LARGE SCALE GENOMIC DNA]</scope>
    <source>
        <strain evidence="1 2">P8</strain>
    </source>
</reference>
<accession>A0ABS8XQN2</accession>
<name>A0ABS8XQN2_9BURK</name>